<protein>
    <submittedName>
        <fullName evidence="1">Uncharacterized protein</fullName>
    </submittedName>
</protein>
<keyword evidence="2" id="KW-1185">Reference proteome</keyword>
<reference evidence="1 2" key="1">
    <citation type="submission" date="2019-04" db="EMBL/GenBank/DDBJ databases">
        <title>Rhizobium terrae sp. nov., isolated from a paddy soil.</title>
        <authorList>
            <person name="Lin S.-Y."/>
            <person name="Hameed A."/>
            <person name="Huang H.-I."/>
            <person name="Young C.-C."/>
        </authorList>
    </citation>
    <scope>NUCLEOTIDE SEQUENCE [LARGE SCALE GENOMIC DNA]</scope>
    <source>
        <strain evidence="1 2">CC-HIH110</strain>
    </source>
</reference>
<gene>
    <name evidence="1" type="ORF">E6C51_13335</name>
</gene>
<dbReference type="Proteomes" id="UP000310754">
    <property type="component" value="Unassembled WGS sequence"/>
</dbReference>
<accession>A0A4S3ZUA4</accession>
<organism evidence="1 2">
    <name type="scientific">Allorhizobium terrae</name>
    <dbReference type="NCBI Taxonomy" id="1848972"/>
    <lineage>
        <taxon>Bacteria</taxon>
        <taxon>Pseudomonadati</taxon>
        <taxon>Pseudomonadota</taxon>
        <taxon>Alphaproteobacteria</taxon>
        <taxon>Hyphomicrobiales</taxon>
        <taxon>Rhizobiaceae</taxon>
        <taxon>Rhizobium/Agrobacterium group</taxon>
        <taxon>Allorhizobium</taxon>
    </lineage>
</organism>
<sequence length="226" mass="24979">MVAPMVNQAVSHQTNANVEEELGLAAARLFGKGLLKPGDVVSQRIPERQAFVRVRIEAGRDIPGTFEWVDMTQPSTDLHQRIYQARPDVGAIAAGQLTWCSWLSRTDLTMPAIFDEQVRHLGVEAKRVGLSSKQTGPIPALSNGANAYCLDDLVLCFGMGLERLLLNIEILEKCAQCYVLAHSSGSRVRRIPWLIRYIANGRLRKDEKEAAALHISGKRSVMKAGY</sequence>
<comment type="caution">
    <text evidence="1">The sequence shown here is derived from an EMBL/GenBank/DDBJ whole genome shotgun (WGS) entry which is preliminary data.</text>
</comment>
<dbReference type="SUPFAM" id="SSF53639">
    <property type="entry name" value="AraD/HMP-PK domain-like"/>
    <property type="match status" value="1"/>
</dbReference>
<dbReference type="InterPro" id="IPR036409">
    <property type="entry name" value="Aldolase_II/adducin_N_sf"/>
</dbReference>
<dbReference type="RefSeq" id="WP_190236314.1">
    <property type="nucleotide sequence ID" value="NZ_SSOA01000006.1"/>
</dbReference>
<name>A0A4S3ZUA4_9HYPH</name>
<evidence type="ECO:0000313" key="1">
    <source>
        <dbReference type="EMBL" id="THF49347.1"/>
    </source>
</evidence>
<dbReference type="AlphaFoldDB" id="A0A4S3ZUA4"/>
<dbReference type="Gene3D" id="3.40.225.10">
    <property type="entry name" value="Class II aldolase/adducin N-terminal domain"/>
    <property type="match status" value="1"/>
</dbReference>
<proteinExistence type="predicted"/>
<evidence type="ECO:0000313" key="2">
    <source>
        <dbReference type="Proteomes" id="UP000310754"/>
    </source>
</evidence>
<dbReference type="EMBL" id="SSOA01000006">
    <property type="protein sequence ID" value="THF49347.1"/>
    <property type="molecule type" value="Genomic_DNA"/>
</dbReference>